<name>A0ABD0QR28_CIRMR</name>
<accession>A0ABD0QR28</accession>
<comment type="caution">
    <text evidence="6">The sequence shown here is derived from an EMBL/GenBank/DDBJ whole genome shotgun (WGS) entry which is preliminary data.</text>
</comment>
<dbReference type="InterPro" id="IPR003937">
    <property type="entry name" value="K_chnl_volt-dep_KCNQ"/>
</dbReference>
<keyword evidence="7" id="KW-1185">Reference proteome</keyword>
<evidence type="ECO:0000256" key="1">
    <source>
        <dbReference type="ARBA" id="ARBA00004141"/>
    </source>
</evidence>
<dbReference type="PANTHER" id="PTHR47735:SF14">
    <property type="entry name" value="POTASSIUM VOLTAGE-GATED CHANNEL SUBFAMILY KQT MEMBER 1"/>
    <property type="match status" value="1"/>
</dbReference>
<feature type="non-terminal residue" evidence="6">
    <location>
        <position position="61"/>
    </location>
</feature>
<protein>
    <submittedName>
        <fullName evidence="6">Uncharacterized protein</fullName>
    </submittedName>
</protein>
<evidence type="ECO:0000256" key="3">
    <source>
        <dbReference type="ARBA" id="ARBA00022989"/>
    </source>
</evidence>
<evidence type="ECO:0000313" key="7">
    <source>
        <dbReference type="Proteomes" id="UP001529510"/>
    </source>
</evidence>
<evidence type="ECO:0000313" key="6">
    <source>
        <dbReference type="EMBL" id="KAL0188677.1"/>
    </source>
</evidence>
<evidence type="ECO:0000256" key="2">
    <source>
        <dbReference type="ARBA" id="ARBA00022692"/>
    </source>
</evidence>
<dbReference type="GO" id="GO:0016020">
    <property type="term" value="C:membrane"/>
    <property type="evidence" value="ECO:0007669"/>
    <property type="project" value="UniProtKB-SubCell"/>
</dbReference>
<keyword evidence="2 5" id="KW-0812">Transmembrane</keyword>
<keyword evidence="3 5" id="KW-1133">Transmembrane helix</keyword>
<feature type="transmembrane region" description="Helical" evidence="5">
    <location>
        <begin position="32"/>
        <end position="51"/>
    </location>
</feature>
<dbReference type="PANTHER" id="PTHR47735">
    <property type="entry name" value="POTASSIUM VOLTAGE-GATED CHANNEL SUBFAMILY KQT MEMBER 4"/>
    <property type="match status" value="1"/>
</dbReference>
<evidence type="ECO:0000256" key="4">
    <source>
        <dbReference type="ARBA" id="ARBA00023136"/>
    </source>
</evidence>
<gene>
    <name evidence="6" type="ORF">M9458_015776</name>
</gene>
<sequence length="61" mass="6683">ELVLVVFFGVEYVVRLKYVGTLGRLRFARKPISVIDLIVVVASIVVLIFGSKGQVFATSTV</sequence>
<comment type="subcellular location">
    <subcellularLocation>
        <location evidence="1">Membrane</location>
        <topology evidence="1">Multi-pass membrane protein</topology>
    </subcellularLocation>
</comment>
<proteinExistence type="predicted"/>
<dbReference type="Proteomes" id="UP001529510">
    <property type="component" value="Unassembled WGS sequence"/>
</dbReference>
<reference evidence="6 7" key="1">
    <citation type="submission" date="2024-05" db="EMBL/GenBank/DDBJ databases">
        <title>Genome sequencing and assembly of Indian major carp, Cirrhinus mrigala (Hamilton, 1822).</title>
        <authorList>
            <person name="Mohindra V."/>
            <person name="Chowdhury L.M."/>
            <person name="Lal K."/>
            <person name="Jena J.K."/>
        </authorList>
    </citation>
    <scope>NUCLEOTIDE SEQUENCE [LARGE SCALE GENOMIC DNA]</scope>
    <source>
        <strain evidence="6">CM1030</strain>
        <tissue evidence="6">Blood</tissue>
    </source>
</reference>
<dbReference type="InterPro" id="IPR027359">
    <property type="entry name" value="Volt_channel_dom_sf"/>
</dbReference>
<dbReference type="Gene3D" id="1.20.120.350">
    <property type="entry name" value="Voltage-gated potassium channels. Chain C"/>
    <property type="match status" value="1"/>
</dbReference>
<dbReference type="SUPFAM" id="SSF81324">
    <property type="entry name" value="Voltage-gated potassium channels"/>
    <property type="match status" value="1"/>
</dbReference>
<dbReference type="EMBL" id="JAMKFB020000007">
    <property type="protein sequence ID" value="KAL0188677.1"/>
    <property type="molecule type" value="Genomic_DNA"/>
</dbReference>
<dbReference type="AlphaFoldDB" id="A0ABD0QR28"/>
<keyword evidence="4 5" id="KW-0472">Membrane</keyword>
<organism evidence="6 7">
    <name type="scientific">Cirrhinus mrigala</name>
    <name type="common">Mrigala</name>
    <dbReference type="NCBI Taxonomy" id="683832"/>
    <lineage>
        <taxon>Eukaryota</taxon>
        <taxon>Metazoa</taxon>
        <taxon>Chordata</taxon>
        <taxon>Craniata</taxon>
        <taxon>Vertebrata</taxon>
        <taxon>Euteleostomi</taxon>
        <taxon>Actinopterygii</taxon>
        <taxon>Neopterygii</taxon>
        <taxon>Teleostei</taxon>
        <taxon>Ostariophysi</taxon>
        <taxon>Cypriniformes</taxon>
        <taxon>Cyprinidae</taxon>
        <taxon>Labeoninae</taxon>
        <taxon>Labeonini</taxon>
        <taxon>Cirrhinus</taxon>
    </lineage>
</organism>
<feature type="non-terminal residue" evidence="6">
    <location>
        <position position="1"/>
    </location>
</feature>
<evidence type="ECO:0000256" key="5">
    <source>
        <dbReference type="SAM" id="Phobius"/>
    </source>
</evidence>